<name>A0A060SYY1_BLAAD</name>
<dbReference type="InterPro" id="IPR001138">
    <property type="entry name" value="Zn2Cys6_DnaBD"/>
</dbReference>
<dbReference type="InterPro" id="IPR021858">
    <property type="entry name" value="Fun_TF"/>
</dbReference>
<feature type="compositionally biased region" description="Polar residues" evidence="3">
    <location>
        <begin position="61"/>
        <end position="77"/>
    </location>
</feature>
<dbReference type="PANTHER" id="PTHR37534">
    <property type="entry name" value="TRANSCRIPTIONAL ACTIVATOR PROTEIN UGA3"/>
    <property type="match status" value="1"/>
</dbReference>
<evidence type="ECO:0000256" key="1">
    <source>
        <dbReference type="ARBA" id="ARBA00004123"/>
    </source>
</evidence>
<dbReference type="Pfam" id="PF11951">
    <property type="entry name" value="Fungal_trans_2"/>
    <property type="match status" value="1"/>
</dbReference>
<dbReference type="Gene3D" id="4.10.240.10">
    <property type="entry name" value="Zn(2)-C6 fungal-type DNA-binding domain"/>
    <property type="match status" value="1"/>
</dbReference>
<dbReference type="PANTHER" id="PTHR37534:SF49">
    <property type="entry name" value="LYSINE BIOSYNTHESIS REGULATORY PROTEIN LYS14"/>
    <property type="match status" value="1"/>
</dbReference>
<proteinExistence type="predicted"/>
<accession>A0A060SYY1</accession>
<comment type="subcellular location">
    <subcellularLocation>
        <location evidence="1">Nucleus</location>
    </subcellularLocation>
</comment>
<protein>
    <submittedName>
        <fullName evidence="5">ARAD1C04444p</fullName>
    </submittedName>
</protein>
<dbReference type="GO" id="GO:0008270">
    <property type="term" value="F:zinc ion binding"/>
    <property type="evidence" value="ECO:0007669"/>
    <property type="project" value="InterPro"/>
</dbReference>
<dbReference type="GO" id="GO:0045944">
    <property type="term" value="P:positive regulation of transcription by RNA polymerase II"/>
    <property type="evidence" value="ECO:0007669"/>
    <property type="project" value="TreeGrafter"/>
</dbReference>
<feature type="domain" description="Zn(2)-C6 fungal-type" evidence="4">
    <location>
        <begin position="22"/>
        <end position="50"/>
    </location>
</feature>
<dbReference type="EMBL" id="HG937693">
    <property type="protein sequence ID" value="CDP34090.1"/>
    <property type="molecule type" value="Genomic_DNA"/>
</dbReference>
<dbReference type="GO" id="GO:0000981">
    <property type="term" value="F:DNA-binding transcription factor activity, RNA polymerase II-specific"/>
    <property type="evidence" value="ECO:0007669"/>
    <property type="project" value="InterPro"/>
</dbReference>
<dbReference type="GO" id="GO:0005634">
    <property type="term" value="C:nucleus"/>
    <property type="evidence" value="ECO:0007669"/>
    <property type="project" value="UniProtKB-SubCell"/>
</dbReference>
<evidence type="ECO:0000256" key="3">
    <source>
        <dbReference type="SAM" id="MobiDB-lite"/>
    </source>
</evidence>
<evidence type="ECO:0000256" key="2">
    <source>
        <dbReference type="ARBA" id="ARBA00023242"/>
    </source>
</evidence>
<dbReference type="InterPro" id="IPR036864">
    <property type="entry name" value="Zn2-C6_fun-type_DNA-bd_sf"/>
</dbReference>
<feature type="region of interest" description="Disordered" evidence="3">
    <location>
        <begin position="61"/>
        <end position="98"/>
    </location>
</feature>
<dbReference type="SMART" id="SM00066">
    <property type="entry name" value="GAL4"/>
    <property type="match status" value="1"/>
</dbReference>
<evidence type="ECO:0000313" key="5">
    <source>
        <dbReference type="EMBL" id="CDP34090.1"/>
    </source>
</evidence>
<gene>
    <name evidence="5" type="ORF">GNLVRS02_ARAD1C04444g</name>
</gene>
<evidence type="ECO:0000259" key="4">
    <source>
        <dbReference type="PROSITE" id="PS50048"/>
    </source>
</evidence>
<sequence length="551" mass="61723">MGLESKPKVKQRKKNIKRLRTGCWTCRRRGYKCDEGKPECANCTRLKIKCEGYGIRLKWQNTNSPRRTRNSKGSTIKSTNLSRTNSSLRSSSSELDGDVISTSTTHQISPQLSGTDSCSPVSSISISPASCVAAKETNNIPPTVATPPPDFCSLIIPDTASRNLVDYYARYLTSDVGAFRSSNAYEVIFAMMNGNGPIRLGICCLSACSLAHLNFQPQLSTLSVQFKVMALHSLRQHLEFRSFDVYALAAGLLLSLQEVLECNFDGWRKHLDGIAHGLSASRIVTQTISQHIRIRPLLLEFLYNDVLSTITSGLAPAAVSLDISYWTSDLDLDTTGSSCYLIHSAAMVSSVATRLIQMVPQADLLQGISIPMESRPIITRIPYSANSWPQWLLESKRCIESFIRSWKCPTTATVDDQQTLWLLKYALDLYYLLRLDVTEYGIQLSHNIVGLVSNAIERFKKVSPTSQSTHLHLWPLYQVGMVCEKDEHRNVIVNRLQIYRTQNPRHQLRLDVVLDTLKDIWSYRDSPISAGCSYRELIAMGMKGKPIAILY</sequence>
<organism evidence="5">
    <name type="scientific">Blastobotrys adeninivorans</name>
    <name type="common">Yeast</name>
    <name type="synonym">Arxula adeninivorans</name>
    <dbReference type="NCBI Taxonomy" id="409370"/>
    <lineage>
        <taxon>Eukaryota</taxon>
        <taxon>Fungi</taxon>
        <taxon>Dikarya</taxon>
        <taxon>Ascomycota</taxon>
        <taxon>Saccharomycotina</taxon>
        <taxon>Dipodascomycetes</taxon>
        <taxon>Dipodascales</taxon>
        <taxon>Trichomonascaceae</taxon>
        <taxon>Blastobotrys</taxon>
    </lineage>
</organism>
<dbReference type="CDD" id="cd00067">
    <property type="entry name" value="GAL4"/>
    <property type="match status" value="1"/>
</dbReference>
<dbReference type="Pfam" id="PF00172">
    <property type="entry name" value="Zn_clus"/>
    <property type="match status" value="1"/>
</dbReference>
<reference evidence="5" key="1">
    <citation type="submission" date="2014-02" db="EMBL/GenBank/DDBJ databases">
        <authorList>
            <person name="Genoscope - CEA"/>
        </authorList>
    </citation>
    <scope>NUCLEOTIDE SEQUENCE</scope>
    <source>
        <strain evidence="5">LS3</strain>
    </source>
</reference>
<dbReference type="AlphaFoldDB" id="A0A060SYY1"/>
<dbReference type="PROSITE" id="PS50048">
    <property type="entry name" value="ZN2_CY6_FUNGAL_2"/>
    <property type="match status" value="1"/>
</dbReference>
<feature type="compositionally biased region" description="Low complexity" evidence="3">
    <location>
        <begin position="78"/>
        <end position="93"/>
    </location>
</feature>
<reference evidence="5" key="2">
    <citation type="submission" date="2014-06" db="EMBL/GenBank/DDBJ databases">
        <title>The complete genome of Blastobotrys (Arxula) adeninivorans LS3 - a yeast of biotechnological interest.</title>
        <authorList>
            <person name="Kunze G."/>
            <person name="Gaillardin C."/>
            <person name="Czernicka M."/>
            <person name="Durrens P."/>
            <person name="Martin T."/>
            <person name="Boer E."/>
            <person name="Gabaldon T."/>
            <person name="Cruz J."/>
            <person name="Talla E."/>
            <person name="Marck C."/>
            <person name="Goffeau A."/>
            <person name="Barbe V."/>
            <person name="Baret P."/>
            <person name="Baronian K."/>
            <person name="Beier S."/>
            <person name="Bleykasten C."/>
            <person name="Bode R."/>
            <person name="Casaregola S."/>
            <person name="Despons L."/>
            <person name="Fairhead C."/>
            <person name="Giersberg M."/>
            <person name="Gierski P."/>
            <person name="Hahnel U."/>
            <person name="Hartmann A."/>
            <person name="Jankowska D."/>
            <person name="Jubin C."/>
            <person name="Jung P."/>
            <person name="Lafontaine I."/>
            <person name="Leh-Louis V."/>
            <person name="Lemaire M."/>
            <person name="Marcet-Houben M."/>
            <person name="Mascher M."/>
            <person name="Morel G."/>
            <person name="Richard G.-F."/>
            <person name="Riechen J."/>
            <person name="Sacerdot C."/>
            <person name="Sarkar A."/>
            <person name="Savel G."/>
            <person name="Schacherer J."/>
            <person name="Sherman D."/>
            <person name="Straub M.-L."/>
            <person name="Stein N."/>
            <person name="Thierry A."/>
            <person name="Trautwein-Schult A."/>
            <person name="Westhof E."/>
            <person name="Worch S."/>
            <person name="Dujon B."/>
            <person name="Souciet J.-L."/>
            <person name="Wincker P."/>
            <person name="Scholz U."/>
            <person name="Neuveglise N."/>
        </authorList>
    </citation>
    <scope>NUCLEOTIDE SEQUENCE</scope>
    <source>
        <strain evidence="5">LS3</strain>
    </source>
</reference>
<dbReference type="GO" id="GO:0000976">
    <property type="term" value="F:transcription cis-regulatory region binding"/>
    <property type="evidence" value="ECO:0007669"/>
    <property type="project" value="TreeGrafter"/>
</dbReference>
<keyword evidence="2" id="KW-0539">Nucleus</keyword>
<dbReference type="SUPFAM" id="SSF57701">
    <property type="entry name" value="Zn2/Cys6 DNA-binding domain"/>
    <property type="match status" value="1"/>
</dbReference>